<evidence type="ECO:0000256" key="11">
    <source>
        <dbReference type="ARBA" id="ARBA00023012"/>
    </source>
</evidence>
<keyword evidence="9" id="KW-0067">ATP-binding</keyword>
<comment type="caution">
    <text evidence="15">The sequence shown here is derived from an EMBL/GenBank/DDBJ whole genome shotgun (WGS) entry which is preliminary data.</text>
</comment>
<dbReference type="PANTHER" id="PTHR44936:SF9">
    <property type="entry name" value="SENSOR PROTEIN CREC"/>
    <property type="match status" value="1"/>
</dbReference>
<dbReference type="InterPro" id="IPR003594">
    <property type="entry name" value="HATPase_dom"/>
</dbReference>
<proteinExistence type="predicted"/>
<dbReference type="Pfam" id="PF02518">
    <property type="entry name" value="HATPase_c"/>
    <property type="match status" value="1"/>
</dbReference>
<keyword evidence="11" id="KW-0902">Two-component regulatory system</keyword>
<organism evidence="15 16">
    <name type="scientific">Actinacidiphila oryziradicis</name>
    <dbReference type="NCBI Taxonomy" id="2571141"/>
    <lineage>
        <taxon>Bacteria</taxon>
        <taxon>Bacillati</taxon>
        <taxon>Actinomycetota</taxon>
        <taxon>Actinomycetes</taxon>
        <taxon>Kitasatosporales</taxon>
        <taxon>Streptomycetaceae</taxon>
        <taxon>Actinacidiphila</taxon>
    </lineage>
</organism>
<dbReference type="AlphaFoldDB" id="A0A4U0RU82"/>
<keyword evidence="5" id="KW-0808">Transferase</keyword>
<dbReference type="PROSITE" id="PS50109">
    <property type="entry name" value="HIS_KIN"/>
    <property type="match status" value="1"/>
</dbReference>
<evidence type="ECO:0000256" key="1">
    <source>
        <dbReference type="ARBA" id="ARBA00000085"/>
    </source>
</evidence>
<feature type="domain" description="HAMP" evidence="14">
    <location>
        <begin position="349"/>
        <end position="387"/>
    </location>
</feature>
<evidence type="ECO:0000256" key="7">
    <source>
        <dbReference type="ARBA" id="ARBA00022741"/>
    </source>
</evidence>
<dbReference type="InterPro" id="IPR005467">
    <property type="entry name" value="His_kinase_dom"/>
</dbReference>
<dbReference type="PROSITE" id="PS50885">
    <property type="entry name" value="HAMP"/>
    <property type="match status" value="1"/>
</dbReference>
<dbReference type="RefSeq" id="WP_136730211.1">
    <property type="nucleotide sequence ID" value="NZ_SUMC01000119.1"/>
</dbReference>
<dbReference type="GO" id="GO:0004673">
    <property type="term" value="F:protein histidine kinase activity"/>
    <property type="evidence" value="ECO:0007669"/>
    <property type="project" value="UniProtKB-EC"/>
</dbReference>
<dbReference type="OrthoDB" id="4652229at2"/>
<evidence type="ECO:0000313" key="16">
    <source>
        <dbReference type="Proteomes" id="UP000305778"/>
    </source>
</evidence>
<evidence type="ECO:0000256" key="9">
    <source>
        <dbReference type="ARBA" id="ARBA00022840"/>
    </source>
</evidence>
<evidence type="ECO:0000256" key="2">
    <source>
        <dbReference type="ARBA" id="ARBA00004370"/>
    </source>
</evidence>
<reference evidence="15 16" key="1">
    <citation type="submission" date="2019-04" db="EMBL/GenBank/DDBJ databases">
        <title>Streptomyces oryziradicis sp. nov., a novel actinomycete isolated from rhizosphere soil of rice (Oryza sativa L.).</title>
        <authorList>
            <person name="Li C."/>
        </authorList>
    </citation>
    <scope>NUCLEOTIDE SEQUENCE [LARGE SCALE GENOMIC DNA]</scope>
    <source>
        <strain evidence="15 16">NEAU-C40</strain>
    </source>
</reference>
<dbReference type="SUPFAM" id="SSF55874">
    <property type="entry name" value="ATPase domain of HSP90 chaperone/DNA topoisomerase II/histidine kinase"/>
    <property type="match status" value="1"/>
</dbReference>
<feature type="domain" description="Histidine kinase" evidence="13">
    <location>
        <begin position="535"/>
        <end position="640"/>
    </location>
</feature>
<evidence type="ECO:0000256" key="4">
    <source>
        <dbReference type="ARBA" id="ARBA00022553"/>
    </source>
</evidence>
<dbReference type="GO" id="GO:0000160">
    <property type="term" value="P:phosphorelay signal transduction system"/>
    <property type="evidence" value="ECO:0007669"/>
    <property type="project" value="UniProtKB-KW"/>
</dbReference>
<keyword evidence="10" id="KW-0472">Membrane</keyword>
<evidence type="ECO:0000259" key="14">
    <source>
        <dbReference type="PROSITE" id="PS50885"/>
    </source>
</evidence>
<keyword evidence="10" id="KW-1133">Transmembrane helix</keyword>
<dbReference type="Pfam" id="PF08376">
    <property type="entry name" value="NIT"/>
    <property type="match status" value="1"/>
</dbReference>
<feature type="region of interest" description="Disordered" evidence="12">
    <location>
        <begin position="662"/>
        <end position="846"/>
    </location>
</feature>
<dbReference type="SMART" id="SM00387">
    <property type="entry name" value="HATPase_c"/>
    <property type="match status" value="1"/>
</dbReference>
<sequence>MPTRGNPREGRVRQRLLAALVVCAVIVVAASAPGVAASAANLSESQRLVGFGQLEIQAVSLAHSLADERDSMAAYVAGGRTTASGAGVSETDRTRVDQQVQQVTEQAAQADTTGAPALAAAAKNVRSLLAGLPKIRQKVLSGPGSVETAVDAYNAVVDSLDGVGAAVARALPARAANADSSALPALSRAVEQASVQRALLVSALTGSGSQVKPVSAAQLSAAREGAALADFREVASATARQQYDQTVTGTDVHQAEGFLQRLTDQARISGADRALKTTTVQGELSARIDLMRGVESSLVSADAARLASVRDSDVTALELRIALAGLCLLLTVGVLARSARSVNRPLLELRRWARGHSEHAAATGNDEFAAIARAVNTLTEETAAVRARAAEQGSEYSQRMSALNALTTERDSLLGRIGSLQGNVHSIYINLSLRTLGLVERQLTLLEGLEDVVDDPEELDVLFKLDHLATRMRRNSENLLVLADAEHHQGAQPKPMPLVDVARAAMSEIEQYERVRIQFLPAGRIVGRAADDTSHLLAELLENATAFSPPESHVQISGWLLESGEVMISVEDQGIGVPADRLDELNDLLSRTEPAAPGSDTTGMGIYVIARLAARHGLRVQLRDHKSGGTAAVVVVPRTLITAAEDADGPSTPVEAAVAGEFARTRRATASGTLPPLPRHRTGSHAGPADPEPLPHRGGPAEPEHHARPQPQDPGAEPARPKHAAEPAPPGPAAAGRTAKGLPQRVPRSTGLSGEPQGAGHTRSAKPVDAEALRRRLGGFQRGLQDGRREAEAEAGTERGTPHGVRHGTEEIRPDEPSAAQEPAVRTAPFTPGGSSEAEGVKEARG</sequence>
<evidence type="ECO:0000256" key="12">
    <source>
        <dbReference type="SAM" id="MobiDB-lite"/>
    </source>
</evidence>
<dbReference type="InterPro" id="IPR036890">
    <property type="entry name" value="HATPase_C_sf"/>
</dbReference>
<keyword evidence="4" id="KW-0597">Phosphoprotein</keyword>
<evidence type="ECO:0000256" key="10">
    <source>
        <dbReference type="ARBA" id="ARBA00022989"/>
    </source>
</evidence>
<evidence type="ECO:0000313" key="15">
    <source>
        <dbReference type="EMBL" id="TJZ99027.1"/>
    </source>
</evidence>
<accession>A0A4U0RU82</accession>
<dbReference type="InterPro" id="IPR013587">
    <property type="entry name" value="Nitrate/nitrite_sensing"/>
</dbReference>
<name>A0A4U0RU82_9ACTN</name>
<evidence type="ECO:0000256" key="8">
    <source>
        <dbReference type="ARBA" id="ARBA00022777"/>
    </source>
</evidence>
<dbReference type="GO" id="GO:0005524">
    <property type="term" value="F:ATP binding"/>
    <property type="evidence" value="ECO:0007669"/>
    <property type="project" value="UniProtKB-KW"/>
</dbReference>
<dbReference type="EMBL" id="SUMC01000119">
    <property type="protein sequence ID" value="TJZ99027.1"/>
    <property type="molecule type" value="Genomic_DNA"/>
</dbReference>
<protein>
    <recommendedName>
        <fullName evidence="3">histidine kinase</fullName>
        <ecNumber evidence="3">2.7.13.3</ecNumber>
    </recommendedName>
</protein>
<dbReference type="EC" id="2.7.13.3" evidence="3"/>
<comment type="catalytic activity">
    <reaction evidence="1">
        <text>ATP + protein L-histidine = ADP + protein N-phospho-L-histidine.</text>
        <dbReference type="EC" id="2.7.13.3"/>
    </reaction>
</comment>
<feature type="compositionally biased region" description="Basic and acidic residues" evidence="12">
    <location>
        <begin position="785"/>
        <end position="816"/>
    </location>
</feature>
<dbReference type="PANTHER" id="PTHR44936">
    <property type="entry name" value="SENSOR PROTEIN CREC"/>
    <property type="match status" value="1"/>
</dbReference>
<evidence type="ECO:0000259" key="13">
    <source>
        <dbReference type="PROSITE" id="PS50109"/>
    </source>
</evidence>
<keyword evidence="16" id="KW-1185">Reference proteome</keyword>
<evidence type="ECO:0000256" key="5">
    <source>
        <dbReference type="ARBA" id="ARBA00022679"/>
    </source>
</evidence>
<dbReference type="Proteomes" id="UP000305778">
    <property type="component" value="Unassembled WGS sequence"/>
</dbReference>
<evidence type="ECO:0000256" key="3">
    <source>
        <dbReference type="ARBA" id="ARBA00012438"/>
    </source>
</evidence>
<keyword evidence="6" id="KW-0812">Transmembrane</keyword>
<comment type="subcellular location">
    <subcellularLocation>
        <location evidence="2">Membrane</location>
    </subcellularLocation>
</comment>
<dbReference type="InterPro" id="IPR003660">
    <property type="entry name" value="HAMP_dom"/>
</dbReference>
<dbReference type="GO" id="GO:0016020">
    <property type="term" value="C:membrane"/>
    <property type="evidence" value="ECO:0007669"/>
    <property type="project" value="UniProtKB-SubCell"/>
</dbReference>
<gene>
    <name evidence="15" type="ORF">FCI23_47325</name>
</gene>
<evidence type="ECO:0000256" key="6">
    <source>
        <dbReference type="ARBA" id="ARBA00022692"/>
    </source>
</evidence>
<keyword evidence="7" id="KW-0547">Nucleotide-binding</keyword>
<dbReference type="Gene3D" id="3.30.565.10">
    <property type="entry name" value="Histidine kinase-like ATPase, C-terminal domain"/>
    <property type="match status" value="1"/>
</dbReference>
<dbReference type="InterPro" id="IPR050980">
    <property type="entry name" value="2C_sensor_his_kinase"/>
</dbReference>
<keyword evidence="8 15" id="KW-0418">Kinase</keyword>